<gene>
    <name evidence="1" type="ORF">SDC9_206313</name>
</gene>
<organism evidence="1">
    <name type="scientific">bioreactor metagenome</name>
    <dbReference type="NCBI Taxonomy" id="1076179"/>
    <lineage>
        <taxon>unclassified sequences</taxon>
        <taxon>metagenomes</taxon>
        <taxon>ecological metagenomes</taxon>
    </lineage>
</organism>
<accession>A0A645J576</accession>
<sequence length="61" mass="7454">MFRLRYNIRPIINECLEFKNRLIFYEYACSNNTTNRTYCQQIEVVLISKTYRHYTTKGGHQ</sequence>
<reference evidence="1" key="1">
    <citation type="submission" date="2019-08" db="EMBL/GenBank/DDBJ databases">
        <authorList>
            <person name="Kucharzyk K."/>
            <person name="Murdoch R.W."/>
            <person name="Higgins S."/>
            <person name="Loffler F."/>
        </authorList>
    </citation>
    <scope>NUCLEOTIDE SEQUENCE</scope>
</reference>
<name>A0A645J576_9ZZZZ</name>
<dbReference type="EMBL" id="VSSQ01131500">
    <property type="protein sequence ID" value="MPN58606.1"/>
    <property type="molecule type" value="Genomic_DNA"/>
</dbReference>
<protein>
    <submittedName>
        <fullName evidence="1">Uncharacterized protein</fullName>
    </submittedName>
</protein>
<evidence type="ECO:0000313" key="1">
    <source>
        <dbReference type="EMBL" id="MPN58606.1"/>
    </source>
</evidence>
<proteinExistence type="predicted"/>
<dbReference type="AlphaFoldDB" id="A0A645J576"/>
<comment type="caution">
    <text evidence="1">The sequence shown here is derived from an EMBL/GenBank/DDBJ whole genome shotgun (WGS) entry which is preliminary data.</text>
</comment>